<dbReference type="Proteomes" id="UP000034603">
    <property type="component" value="Unassembled WGS sequence"/>
</dbReference>
<dbReference type="AlphaFoldDB" id="A0A0G0HNB9"/>
<sequence length="108" mass="13028">MSKRYQEYINKMLEENKAVFDEFKKIHDEYKDKGDIIQEQFNTVGEKILRLIQDYEDRLCANQERGMYNKFSGGLSEKFRSEIKNKFPFIDYIGLKVERFSLKKINIL</sequence>
<comment type="caution">
    <text evidence="1">The sequence shown here is derived from an EMBL/GenBank/DDBJ whole genome shotgun (WGS) entry which is preliminary data.</text>
</comment>
<gene>
    <name evidence="1" type="ORF">US62_C0023G0009</name>
</gene>
<evidence type="ECO:0000313" key="1">
    <source>
        <dbReference type="EMBL" id="KKQ44623.1"/>
    </source>
</evidence>
<dbReference type="EMBL" id="LBTR01000023">
    <property type="protein sequence ID" value="KKQ44623.1"/>
    <property type="molecule type" value="Genomic_DNA"/>
</dbReference>
<name>A0A0G0HNB9_9BACT</name>
<evidence type="ECO:0000313" key="2">
    <source>
        <dbReference type="Proteomes" id="UP000034603"/>
    </source>
</evidence>
<proteinExistence type="predicted"/>
<reference evidence="1 2" key="1">
    <citation type="journal article" date="2015" name="Nature">
        <title>rRNA introns, odd ribosomes, and small enigmatic genomes across a large radiation of phyla.</title>
        <authorList>
            <person name="Brown C.T."/>
            <person name="Hug L.A."/>
            <person name="Thomas B.C."/>
            <person name="Sharon I."/>
            <person name="Castelle C.J."/>
            <person name="Singh A."/>
            <person name="Wilkins M.J."/>
            <person name="Williams K.H."/>
            <person name="Banfield J.F."/>
        </authorList>
    </citation>
    <scope>NUCLEOTIDE SEQUENCE [LARGE SCALE GENOMIC DNA]</scope>
</reference>
<accession>A0A0G0HNB9</accession>
<organism evidence="1 2">
    <name type="scientific">Candidatus Woesebacteria bacterium GW2011_GWA1_37_8</name>
    <dbReference type="NCBI Taxonomy" id="1618546"/>
    <lineage>
        <taxon>Bacteria</taxon>
        <taxon>Candidatus Woeseibacteriota</taxon>
    </lineage>
</organism>
<protein>
    <submittedName>
        <fullName evidence="1">Uncharacterized protein</fullName>
    </submittedName>
</protein>